<keyword evidence="3" id="KW-1185">Reference proteome</keyword>
<protein>
    <submittedName>
        <fullName evidence="2">Uncharacterized protein</fullName>
    </submittedName>
</protein>
<dbReference type="EMBL" id="JBFTWV010000536">
    <property type="protein sequence ID" value="KAL2782327.1"/>
    <property type="molecule type" value="Genomic_DNA"/>
</dbReference>
<proteinExistence type="predicted"/>
<reference evidence="2 3" key="1">
    <citation type="submission" date="2024-07" db="EMBL/GenBank/DDBJ databases">
        <title>Section-level genome sequencing and comparative genomics of Aspergillus sections Usti and Cavernicolus.</title>
        <authorList>
            <consortium name="Lawrence Berkeley National Laboratory"/>
            <person name="Nybo J.L."/>
            <person name="Vesth T.C."/>
            <person name="Theobald S."/>
            <person name="Frisvad J.C."/>
            <person name="Larsen T.O."/>
            <person name="Kjaerboelling I."/>
            <person name="Rothschild-Mancinelli K."/>
            <person name="Lyhne E.K."/>
            <person name="Kogle M.E."/>
            <person name="Barry K."/>
            <person name="Clum A."/>
            <person name="Na H."/>
            <person name="Ledsgaard L."/>
            <person name="Lin J."/>
            <person name="Lipzen A."/>
            <person name="Kuo A."/>
            <person name="Riley R."/>
            <person name="Mondo S."/>
            <person name="Labutti K."/>
            <person name="Haridas S."/>
            <person name="Pangalinan J."/>
            <person name="Salamov A.A."/>
            <person name="Simmons B.A."/>
            <person name="Magnuson J.K."/>
            <person name="Chen J."/>
            <person name="Drula E."/>
            <person name="Henrissat B."/>
            <person name="Wiebenga A."/>
            <person name="Lubbers R.J."/>
            <person name="Gomes A.C."/>
            <person name="Makela M.R."/>
            <person name="Stajich J."/>
            <person name="Grigoriev I.V."/>
            <person name="Mortensen U.H."/>
            <person name="De Vries R.P."/>
            <person name="Baker S.E."/>
            <person name="Andersen M.R."/>
        </authorList>
    </citation>
    <scope>NUCLEOTIDE SEQUENCE [LARGE SCALE GENOMIC DNA]</scope>
    <source>
        <strain evidence="2 3">CBS 209.92</strain>
    </source>
</reference>
<evidence type="ECO:0000313" key="2">
    <source>
        <dbReference type="EMBL" id="KAL2782327.1"/>
    </source>
</evidence>
<sequence length="189" mass="21552">MASPSRNKAKAPLSVLKNLELAIKDALPLSDAIASIDKLQRDKDILTQKLETVNKEIQDRENQLKEKSGELNNVLRAFEDRYCEWSKEKAVLSTELQTLRQEAEKSSREVQRGAAAQQKKYEAAQADLQSQLEKQMILGKGLKVRFEEAQSDFRNLKKDVGLYDCSPIWYVRSQEKKEKPAKIESALSK</sequence>
<gene>
    <name evidence="2" type="ORF">BJX66DRAFT_345961</name>
</gene>
<evidence type="ECO:0000313" key="3">
    <source>
        <dbReference type="Proteomes" id="UP001610563"/>
    </source>
</evidence>
<organism evidence="2 3">
    <name type="scientific">Aspergillus keveii</name>
    <dbReference type="NCBI Taxonomy" id="714993"/>
    <lineage>
        <taxon>Eukaryota</taxon>
        <taxon>Fungi</taxon>
        <taxon>Dikarya</taxon>
        <taxon>Ascomycota</taxon>
        <taxon>Pezizomycotina</taxon>
        <taxon>Eurotiomycetes</taxon>
        <taxon>Eurotiomycetidae</taxon>
        <taxon>Eurotiales</taxon>
        <taxon>Aspergillaceae</taxon>
        <taxon>Aspergillus</taxon>
        <taxon>Aspergillus subgen. Nidulantes</taxon>
    </lineage>
</organism>
<evidence type="ECO:0000256" key="1">
    <source>
        <dbReference type="SAM" id="Coils"/>
    </source>
</evidence>
<accession>A0ABR4FGG0</accession>
<dbReference type="Proteomes" id="UP001610563">
    <property type="component" value="Unassembled WGS sequence"/>
</dbReference>
<name>A0ABR4FGG0_9EURO</name>
<feature type="coiled-coil region" evidence="1">
    <location>
        <begin position="29"/>
        <end position="134"/>
    </location>
</feature>
<keyword evidence="1" id="KW-0175">Coiled coil</keyword>
<comment type="caution">
    <text evidence="2">The sequence shown here is derived from an EMBL/GenBank/DDBJ whole genome shotgun (WGS) entry which is preliminary data.</text>
</comment>